<protein>
    <submittedName>
        <fullName evidence="1 3">Uncharacterized protein</fullName>
    </submittedName>
</protein>
<reference evidence="3" key="1">
    <citation type="submission" date="2017-02" db="UniProtKB">
        <authorList>
            <consortium name="WormBaseParasite"/>
        </authorList>
    </citation>
    <scope>IDENTIFICATION</scope>
</reference>
<gene>
    <name evidence="1" type="ORF">BTMF_LOCUS1961</name>
</gene>
<evidence type="ECO:0000313" key="2">
    <source>
        <dbReference type="Proteomes" id="UP000280834"/>
    </source>
</evidence>
<dbReference type="AlphaFoldDB" id="A0A0R3Q8I3"/>
<evidence type="ECO:0000313" key="1">
    <source>
        <dbReference type="EMBL" id="VDO11463.1"/>
    </source>
</evidence>
<dbReference type="Proteomes" id="UP000280834">
    <property type="component" value="Unassembled WGS sequence"/>
</dbReference>
<proteinExistence type="predicted"/>
<name>A0A0R3Q8I3_9BILA</name>
<keyword evidence="2" id="KW-1185">Reference proteome</keyword>
<dbReference type="WBParaSite" id="BTMF_0000264101-mRNA-1">
    <property type="protein sequence ID" value="BTMF_0000264101-mRNA-1"/>
    <property type="gene ID" value="BTMF_0000264101"/>
</dbReference>
<organism evidence="3">
    <name type="scientific">Brugia timori</name>
    <dbReference type="NCBI Taxonomy" id="42155"/>
    <lineage>
        <taxon>Eukaryota</taxon>
        <taxon>Metazoa</taxon>
        <taxon>Ecdysozoa</taxon>
        <taxon>Nematoda</taxon>
        <taxon>Chromadorea</taxon>
        <taxon>Rhabditida</taxon>
        <taxon>Spirurina</taxon>
        <taxon>Spiruromorpha</taxon>
        <taxon>Filarioidea</taxon>
        <taxon>Onchocercidae</taxon>
        <taxon>Brugia</taxon>
    </lineage>
</organism>
<reference evidence="1 2" key="2">
    <citation type="submission" date="2018-11" db="EMBL/GenBank/DDBJ databases">
        <authorList>
            <consortium name="Pathogen Informatics"/>
        </authorList>
    </citation>
    <scope>NUCLEOTIDE SEQUENCE [LARGE SCALE GENOMIC DNA]</scope>
</reference>
<sequence length="43" mass="5204">MSRRSVNDNRPFFSHSLHFYMKFAYDKFFFGDTSIFAGSFLKR</sequence>
<evidence type="ECO:0000313" key="3">
    <source>
        <dbReference type="WBParaSite" id="BTMF_0000264101-mRNA-1"/>
    </source>
</evidence>
<accession>A0A0R3Q8I3</accession>
<dbReference type="EMBL" id="UZAG01001504">
    <property type="protein sequence ID" value="VDO11463.1"/>
    <property type="molecule type" value="Genomic_DNA"/>
</dbReference>